<dbReference type="RefSeq" id="WP_073591806.1">
    <property type="nucleotide sequence ID" value="NZ_MRCE01000002.1"/>
</dbReference>
<dbReference type="STRING" id="454136.NIES2119_02040"/>
<feature type="transmembrane region" description="Helical" evidence="1">
    <location>
        <begin position="302"/>
        <end position="323"/>
    </location>
</feature>
<comment type="caution">
    <text evidence="2">The sequence shown here is derived from an EMBL/GenBank/DDBJ whole genome shotgun (WGS) entry which is preliminary data.</text>
</comment>
<feature type="transmembrane region" description="Helical" evidence="1">
    <location>
        <begin position="12"/>
        <end position="31"/>
    </location>
</feature>
<feature type="transmembrane region" description="Helical" evidence="1">
    <location>
        <begin position="118"/>
        <end position="135"/>
    </location>
</feature>
<reference evidence="2 3" key="1">
    <citation type="submission" date="2016-11" db="EMBL/GenBank/DDBJ databases">
        <title>Draft Genome Sequences of Nine Cyanobacterial Strains from Diverse Habitats.</title>
        <authorList>
            <person name="Zhu T."/>
            <person name="Hou S."/>
            <person name="Lu X."/>
            <person name="Hess W.R."/>
        </authorList>
    </citation>
    <scope>NUCLEOTIDE SEQUENCE [LARGE SCALE GENOMIC DNA]</scope>
    <source>
        <strain evidence="2 3">IAM M-71</strain>
    </source>
</reference>
<organism evidence="2 3">
    <name type="scientific">[Phormidium ambiguum] IAM M-71</name>
    <dbReference type="NCBI Taxonomy" id="454136"/>
    <lineage>
        <taxon>Bacteria</taxon>
        <taxon>Bacillati</taxon>
        <taxon>Cyanobacteriota</taxon>
        <taxon>Cyanophyceae</taxon>
        <taxon>Oscillatoriophycideae</taxon>
        <taxon>Aerosakkonematales</taxon>
        <taxon>Aerosakkonemataceae</taxon>
        <taxon>Floridanema</taxon>
    </lineage>
</organism>
<proteinExistence type="predicted"/>
<feature type="transmembrane region" description="Helical" evidence="1">
    <location>
        <begin position="141"/>
        <end position="162"/>
    </location>
</feature>
<evidence type="ECO:0000313" key="2">
    <source>
        <dbReference type="EMBL" id="OKH40426.1"/>
    </source>
</evidence>
<evidence type="ECO:0000256" key="1">
    <source>
        <dbReference type="SAM" id="Phobius"/>
    </source>
</evidence>
<keyword evidence="1" id="KW-0472">Membrane</keyword>
<feature type="transmembrane region" description="Helical" evidence="1">
    <location>
        <begin position="216"/>
        <end position="233"/>
    </location>
</feature>
<name>A0A1U7ISK3_9CYAN</name>
<protein>
    <recommendedName>
        <fullName evidence="4">Glycosyltransferase RgtA/B/C/D-like domain-containing protein</fullName>
    </recommendedName>
</protein>
<keyword evidence="1" id="KW-0812">Transmembrane</keyword>
<feature type="transmembrane region" description="Helical" evidence="1">
    <location>
        <begin position="367"/>
        <end position="391"/>
    </location>
</feature>
<feature type="transmembrane region" description="Helical" evidence="1">
    <location>
        <begin position="245"/>
        <end position="266"/>
    </location>
</feature>
<dbReference type="AlphaFoldDB" id="A0A1U7ISK3"/>
<gene>
    <name evidence="2" type="ORF">NIES2119_02040</name>
</gene>
<dbReference type="OrthoDB" id="449734at2"/>
<feature type="transmembrane region" description="Helical" evidence="1">
    <location>
        <begin position="174"/>
        <end position="196"/>
    </location>
</feature>
<evidence type="ECO:0008006" key="4">
    <source>
        <dbReference type="Google" id="ProtNLM"/>
    </source>
</evidence>
<feature type="transmembrane region" description="Helical" evidence="1">
    <location>
        <begin position="88"/>
        <end position="106"/>
    </location>
</feature>
<dbReference type="EMBL" id="MRCE01000002">
    <property type="protein sequence ID" value="OKH40426.1"/>
    <property type="molecule type" value="Genomic_DNA"/>
</dbReference>
<sequence length="589" mass="66434">MSKYHEYVSKITPHIFYFIPVTLLLWFVYSFSVNVPFLDHWGLVNLFERIASGNATFRDFFVQHFEHRMLFPRIIFALLAFSSNWNVVLEQWVSIILAIVAFYALYKISAKHQNGDRFVFHLVNIASCILFFSIMQFTNWLWGFQLAWYLINTCVILGIYFLTVADNLASKYRIALAVLCCFVASFSSAHGLPSWLALIPSVAFVASDVKQRRRNLLLWLTLFLLCGIIYAIGYQSSVGYSDKLFFLKNPLVAGAFLLMIVGSSLGQVINPAITGLLIIINFLGLTGYYLKKLRSEFARDAAPWLSLGLFATIFVLITTIGRAEGGIGYSLQPRYTTSSILLVISSIQMWRLVILHKNESLIRSIKVVSLFSGAFGFLIAIFIANSTAVIAEGRQLWLQLTSGKTCIEVINYLDKSIDEIPDSCLSSIINEAFKPILRESVDSLNTLGFRSSPQEIAFITKSPNNHGTIEEPSANKKVLTLPKSSSVKLSGWATLPDSPQQPRVVLLSYNEEKTFFANAVVRLPRADIGRMLKRDRYSKIGWDRFGWEVSIPGGLLPLGENTLKAWVYDQENQQFVQLQGNPKINVIKD</sequence>
<dbReference type="Proteomes" id="UP000185860">
    <property type="component" value="Unassembled WGS sequence"/>
</dbReference>
<accession>A0A1U7ISK3</accession>
<feature type="transmembrane region" description="Helical" evidence="1">
    <location>
        <begin position="272"/>
        <end position="290"/>
    </location>
</feature>
<evidence type="ECO:0000313" key="3">
    <source>
        <dbReference type="Proteomes" id="UP000185860"/>
    </source>
</evidence>
<feature type="transmembrane region" description="Helical" evidence="1">
    <location>
        <begin position="335"/>
        <end position="355"/>
    </location>
</feature>
<keyword evidence="1" id="KW-1133">Transmembrane helix</keyword>